<comment type="subcellular location">
    <subcellularLocation>
        <location evidence="1 6">Cell membrane</location>
        <topology evidence="1 6">Multi-pass membrane protein</topology>
    </subcellularLocation>
</comment>
<evidence type="ECO:0000256" key="4">
    <source>
        <dbReference type="ARBA" id="ARBA00022989"/>
    </source>
</evidence>
<comment type="function">
    <text evidence="6">Catalyzes the transfer of a lysyl group from L-lysyl-tRNA(Lys) to membrane-bound phosphatidylglycerol (PG), which produces lysylphosphatidylglycerol (LPG), a major component of the bacterial membrane with a positive net charge. LPG synthesis contributes to bacterial virulence as it is involved in the resistance mechanism against cationic antimicrobial peptides (CAMP) produces by the host's immune system (defensins, cathelicidins) and by the competing microorganisms.</text>
</comment>
<evidence type="ECO:0000256" key="2">
    <source>
        <dbReference type="ARBA" id="ARBA00022475"/>
    </source>
</evidence>
<proteinExistence type="inferred from homology"/>
<dbReference type="PANTHER" id="PTHR37693">
    <property type="entry name" value="PHOSPHATIDYLGLYCEROL LYSYLTRANSFERASE"/>
    <property type="match status" value="1"/>
</dbReference>
<dbReference type="InterPro" id="IPR022791">
    <property type="entry name" value="L-PG_synthase/AglD"/>
</dbReference>
<evidence type="ECO:0000256" key="5">
    <source>
        <dbReference type="ARBA" id="ARBA00023136"/>
    </source>
</evidence>
<dbReference type="EC" id="2.3.2.3" evidence="6"/>
<keyword evidence="6" id="KW-0808">Transferase</keyword>
<protein>
    <recommendedName>
        <fullName evidence="6">Phosphatidylglycerol lysyltransferase</fullName>
        <ecNumber evidence="6">2.3.2.3</ecNumber>
    </recommendedName>
    <alternativeName>
        <fullName evidence="6">Lysylphosphatidylglycerol synthase</fullName>
    </alternativeName>
</protein>
<dbReference type="Proteomes" id="UP001524478">
    <property type="component" value="Unassembled WGS sequence"/>
</dbReference>
<keyword evidence="4 6" id="KW-1133">Transmembrane helix</keyword>
<comment type="caution">
    <text evidence="7">The sequence shown here is derived from an EMBL/GenBank/DDBJ whole genome shotgun (WGS) entry which is preliminary data.</text>
</comment>
<comment type="similarity">
    <text evidence="6">Belongs to the LPG synthase family.</text>
</comment>
<gene>
    <name evidence="6" type="primary">mprF</name>
    <name evidence="7" type="ORF">NE686_08170</name>
</gene>
<keyword evidence="6" id="KW-0046">Antibiotic resistance</keyword>
<feature type="transmembrane region" description="Helical" evidence="6">
    <location>
        <begin position="228"/>
        <end position="252"/>
    </location>
</feature>
<evidence type="ECO:0000313" key="7">
    <source>
        <dbReference type="EMBL" id="MCQ4923054.1"/>
    </source>
</evidence>
<accession>A0ABT1S9C4</accession>
<feature type="transmembrane region" description="Helical" evidence="6">
    <location>
        <begin position="122"/>
        <end position="139"/>
    </location>
</feature>
<sequence>MKKAINYVILILLIGTTLWILIDSNDLSDLPSIIKNTNKIFLIVSFLSLLLFWICDGYIIYKMKKILSVDTNFISSMKLSMIGQYYSSITPFATGGQPAQIYSLVNDGIPLGVATSLLINKFLIYQLVVTFYAIIMFVFKFKFLYDKSRVALSFIILGCFINFLGIVIVIGLFLNEKLIKNLLIKLFELGHKLKLVSDIDKAIEKLNNSLADYMDSIKIIKQNKITTIYLILITTLQLTFYFSITYFVYLAIGLKRISYLDIIAIQSLHYMAISFMPTPGTAGASEGGFYILFKTLFPNKILSYATLLWRIIDYYLRLLISGAVTLIDYIYQKRKKLKPSN</sequence>
<keyword evidence="2" id="KW-1003">Cell membrane</keyword>
<comment type="catalytic activity">
    <reaction evidence="6">
        <text>L-lysyl-tRNA(Lys) + a 1,2-diacyl-sn-glycero-3-phospho-(1'-sn-glycerol) = a 1,2-diacyl-sn-glycero-3-phospho-1'-(3'-O-L-lysyl)-sn-glycerol + tRNA(Lys)</text>
        <dbReference type="Rhea" id="RHEA:10668"/>
        <dbReference type="Rhea" id="RHEA-COMP:9696"/>
        <dbReference type="Rhea" id="RHEA-COMP:9697"/>
        <dbReference type="ChEBI" id="CHEBI:64716"/>
        <dbReference type="ChEBI" id="CHEBI:75792"/>
        <dbReference type="ChEBI" id="CHEBI:78442"/>
        <dbReference type="ChEBI" id="CHEBI:78529"/>
        <dbReference type="EC" id="2.3.2.3"/>
    </reaction>
</comment>
<dbReference type="Pfam" id="PF03706">
    <property type="entry name" value="LPG_synthase_TM"/>
    <property type="match status" value="1"/>
</dbReference>
<evidence type="ECO:0000313" key="8">
    <source>
        <dbReference type="Proteomes" id="UP001524478"/>
    </source>
</evidence>
<name>A0ABT1S9C4_9FIRM</name>
<dbReference type="PANTHER" id="PTHR37693:SF1">
    <property type="entry name" value="INTEGRAL MEMBRANE PROTEIN"/>
    <property type="match status" value="1"/>
</dbReference>
<feature type="transmembrane region" description="Helical" evidence="6">
    <location>
        <begin position="314"/>
        <end position="331"/>
    </location>
</feature>
<dbReference type="RefSeq" id="WP_256311111.1">
    <property type="nucleotide sequence ID" value="NZ_JANGAC010000005.1"/>
</dbReference>
<keyword evidence="3 6" id="KW-0812">Transmembrane</keyword>
<keyword evidence="8" id="KW-1185">Reference proteome</keyword>
<reference evidence="7 8" key="1">
    <citation type="submission" date="2022-06" db="EMBL/GenBank/DDBJ databases">
        <title>Isolation of gut microbiota from human fecal samples.</title>
        <authorList>
            <person name="Pamer E.G."/>
            <person name="Barat B."/>
            <person name="Waligurski E."/>
            <person name="Medina S."/>
            <person name="Paddock L."/>
            <person name="Mostad J."/>
        </authorList>
    </citation>
    <scope>NUCLEOTIDE SEQUENCE [LARGE SCALE GENOMIC DNA]</scope>
    <source>
        <strain evidence="7 8">DFI.7.95</strain>
    </source>
</reference>
<evidence type="ECO:0000256" key="6">
    <source>
        <dbReference type="RuleBase" id="RU363042"/>
    </source>
</evidence>
<evidence type="ECO:0000256" key="3">
    <source>
        <dbReference type="ARBA" id="ARBA00022692"/>
    </source>
</evidence>
<organism evidence="7 8">
    <name type="scientific">Tissierella carlieri</name>
    <dbReference type="NCBI Taxonomy" id="689904"/>
    <lineage>
        <taxon>Bacteria</taxon>
        <taxon>Bacillati</taxon>
        <taxon>Bacillota</taxon>
        <taxon>Tissierellia</taxon>
        <taxon>Tissierellales</taxon>
        <taxon>Tissierellaceae</taxon>
        <taxon>Tissierella</taxon>
    </lineage>
</organism>
<dbReference type="NCBIfam" id="TIGR00374">
    <property type="entry name" value="flippase-like domain"/>
    <property type="match status" value="1"/>
</dbReference>
<evidence type="ECO:0000256" key="1">
    <source>
        <dbReference type="ARBA" id="ARBA00004651"/>
    </source>
</evidence>
<keyword evidence="5 6" id="KW-0472">Membrane</keyword>
<feature type="transmembrane region" description="Helical" evidence="6">
    <location>
        <begin position="151"/>
        <end position="174"/>
    </location>
</feature>
<dbReference type="EMBL" id="JANGAC010000005">
    <property type="protein sequence ID" value="MCQ4923054.1"/>
    <property type="molecule type" value="Genomic_DNA"/>
</dbReference>
<feature type="transmembrane region" description="Helical" evidence="6">
    <location>
        <begin position="42"/>
        <end position="61"/>
    </location>
</feature>
<feature type="transmembrane region" description="Helical" evidence="6">
    <location>
        <begin position="5"/>
        <end position="22"/>
    </location>
</feature>
<keyword evidence="6" id="KW-0443">Lipid metabolism</keyword>